<comment type="caution">
    <text evidence="1">The sequence shown here is derived from an EMBL/GenBank/DDBJ whole genome shotgun (WGS) entry which is preliminary data.</text>
</comment>
<organism evidence="1 2">
    <name type="scientific">Apatococcus lobatus</name>
    <dbReference type="NCBI Taxonomy" id="904363"/>
    <lineage>
        <taxon>Eukaryota</taxon>
        <taxon>Viridiplantae</taxon>
        <taxon>Chlorophyta</taxon>
        <taxon>core chlorophytes</taxon>
        <taxon>Trebouxiophyceae</taxon>
        <taxon>Chlorellales</taxon>
        <taxon>Chlorellaceae</taxon>
        <taxon>Apatococcus</taxon>
    </lineage>
</organism>
<accession>A0AAW1R3Y6</accession>
<name>A0AAW1R3Y6_9CHLO</name>
<dbReference type="EMBL" id="JALJOS010000016">
    <property type="protein sequence ID" value="KAK9828233.1"/>
    <property type="molecule type" value="Genomic_DNA"/>
</dbReference>
<gene>
    <name evidence="1" type="ORF">WJX74_004911</name>
</gene>
<keyword evidence="2" id="KW-1185">Reference proteome</keyword>
<dbReference type="Proteomes" id="UP001438707">
    <property type="component" value="Unassembled WGS sequence"/>
</dbReference>
<protein>
    <submittedName>
        <fullName evidence="1">Uncharacterized protein</fullName>
    </submittedName>
</protein>
<dbReference type="AlphaFoldDB" id="A0AAW1R3Y6"/>
<evidence type="ECO:0000313" key="1">
    <source>
        <dbReference type="EMBL" id="KAK9828233.1"/>
    </source>
</evidence>
<sequence length="94" mass="10868">MQLLQPSRLVLCLWLPERSDIVASEMQVQAWNLHSLRLAAVPIYFNRTMDMCNKFCESVMDQRHMPWAAPDSWNAWPVQFSAAAWDSGYVAPLQ</sequence>
<proteinExistence type="predicted"/>
<reference evidence="1 2" key="1">
    <citation type="journal article" date="2024" name="Nat. Commun.">
        <title>Phylogenomics reveals the evolutionary origins of lichenization in chlorophyte algae.</title>
        <authorList>
            <person name="Puginier C."/>
            <person name="Libourel C."/>
            <person name="Otte J."/>
            <person name="Skaloud P."/>
            <person name="Haon M."/>
            <person name="Grisel S."/>
            <person name="Petersen M."/>
            <person name="Berrin J.G."/>
            <person name="Delaux P.M."/>
            <person name="Dal Grande F."/>
            <person name="Keller J."/>
        </authorList>
    </citation>
    <scope>NUCLEOTIDE SEQUENCE [LARGE SCALE GENOMIC DNA]</scope>
    <source>
        <strain evidence="1 2">SAG 2145</strain>
    </source>
</reference>
<evidence type="ECO:0000313" key="2">
    <source>
        <dbReference type="Proteomes" id="UP001438707"/>
    </source>
</evidence>